<comment type="caution">
    <text evidence="4">The sequence shown here is derived from an EMBL/GenBank/DDBJ whole genome shotgun (WGS) entry which is preliminary data.</text>
</comment>
<dbReference type="InterPro" id="IPR029526">
    <property type="entry name" value="PGBD"/>
</dbReference>
<sequence length="873" mass="100718">MSLLNSAPVKEEVGWTEKHVSGQHDEKDERDQAVKRKRHAVRIKTEKDYELITVKKEENVKEENEDFKVNVEDFSVKEEKDKFDDVTVKKERTHFRVKEEEDNAQVDEEFVMIKRENESEDLTILRSSKKHSAKEALARQPDESWTTSVPADSDSDDEDLLLREDKPDSDNINEDYCIQSPTVASKGDDYSGDESSTSAAPQPQLDRSTEAQPEHLPPQPQLDRSTEAQPEHLPPQPQLDRSTEAQSEHMPPQPQLERSTEAQPEHMPPQPQLERSTEAQPEHLPPQPQRPLPQAETPLPQPGRSARRRRSAPLPQPRFSSDTDSPEERPEPEKKRKALSKSAHTRKRGGGRPQRVREEEEEENMWHNKEEQDERPNPIRFLPIRPPGPTINRTASWSPLLLFQLFFSTSVLRTIITNTNRNAAKRLRSGLKFTWVPLTMEDFYIFLSIVLYSGLVSVHEWVTYWRKNHPYNFRFPADSMTRDRFEAIMWSLHLSNPDEDEDNNSKKGTAGYDQLFKIKPLYTEMTNACKSHFQPYQNIAIDERMVASKARISMKQYMKAKPTKWGYKLIVLADSQTGYTWNFFVNEGKSVFTPGKELSYTSVMDLMPFPLLGRGYTLFVDNFYSSPALFEELHSRNTGACGTVRTNRIGFVDNKRNDLPKNAEQGDLRWMRKDNLLFVKWMDTSEVTMCSSVHAAFSGKTVSRKVKKGGVWQTKTVPIPDAVADYNRNMGGVDLSDALIGYYSVHHKTMKWYKTFFFHFIDIAVVNSFLLHKELHKNNPTMSYTQKKFREKLLVEMLNFAKVPEPNTSPQPAPKSCMPEYIGNDATKDRKHCKRCLNAGNGKVKTPVHCRKCQVPLCLTSQRNCFRDWHDSM</sequence>
<evidence type="ECO:0000313" key="4">
    <source>
        <dbReference type="EMBL" id="KAL1005039.1"/>
    </source>
</evidence>
<feature type="compositionally biased region" description="Basic and acidic residues" evidence="1">
    <location>
        <begin position="364"/>
        <end position="377"/>
    </location>
</feature>
<feature type="transmembrane region" description="Helical" evidence="2">
    <location>
        <begin position="443"/>
        <end position="465"/>
    </location>
</feature>
<feature type="region of interest" description="Disordered" evidence="1">
    <location>
        <begin position="115"/>
        <end position="379"/>
    </location>
</feature>
<dbReference type="EMBL" id="JAGEUA010000002">
    <property type="protein sequence ID" value="KAL1005039.1"/>
    <property type="molecule type" value="Genomic_DNA"/>
</dbReference>
<dbReference type="PANTHER" id="PTHR46599">
    <property type="entry name" value="PIGGYBAC TRANSPOSABLE ELEMENT-DERIVED PROTEIN 4"/>
    <property type="match status" value="1"/>
</dbReference>
<reference evidence="4 5" key="1">
    <citation type="submission" date="2024-06" db="EMBL/GenBank/DDBJ databases">
        <authorList>
            <person name="Pan Q."/>
            <person name="Wen M."/>
            <person name="Jouanno E."/>
            <person name="Zahm M."/>
            <person name="Klopp C."/>
            <person name="Cabau C."/>
            <person name="Louis A."/>
            <person name="Berthelot C."/>
            <person name="Parey E."/>
            <person name="Roest Crollius H."/>
            <person name="Montfort J."/>
            <person name="Robinson-Rechavi M."/>
            <person name="Bouchez O."/>
            <person name="Lampietro C."/>
            <person name="Lopez Roques C."/>
            <person name="Donnadieu C."/>
            <person name="Postlethwait J."/>
            <person name="Bobe J."/>
            <person name="Verreycken H."/>
            <person name="Guiguen Y."/>
        </authorList>
    </citation>
    <scope>NUCLEOTIDE SEQUENCE [LARGE SCALE GENOMIC DNA]</scope>
    <source>
        <strain evidence="4">Up_M1</strain>
        <tissue evidence="4">Testis</tissue>
    </source>
</reference>
<dbReference type="Proteomes" id="UP001557470">
    <property type="component" value="Unassembled WGS sequence"/>
</dbReference>
<keyword evidence="5" id="KW-1185">Reference proteome</keyword>
<dbReference type="AlphaFoldDB" id="A0ABD0X7S3"/>
<feature type="region of interest" description="Disordered" evidence="1">
    <location>
        <begin position="1"/>
        <end position="38"/>
    </location>
</feature>
<feature type="compositionally biased region" description="Basic and acidic residues" evidence="1">
    <location>
        <begin position="133"/>
        <end position="142"/>
    </location>
</feature>
<feature type="compositionally biased region" description="Basic and acidic residues" evidence="1">
    <location>
        <begin position="9"/>
        <end position="34"/>
    </location>
</feature>
<evidence type="ECO:0000256" key="2">
    <source>
        <dbReference type="SAM" id="Phobius"/>
    </source>
</evidence>
<feature type="domain" description="PiggyBac transposable element-derived protein" evidence="3">
    <location>
        <begin position="398"/>
        <end position="769"/>
    </location>
</feature>
<accession>A0ABD0X7S3</accession>
<protein>
    <recommendedName>
        <fullName evidence="3">PiggyBac transposable element-derived protein domain-containing protein</fullName>
    </recommendedName>
</protein>
<feature type="transmembrane region" description="Helical" evidence="2">
    <location>
        <begin position="397"/>
        <end position="416"/>
    </location>
</feature>
<keyword evidence="2" id="KW-0812">Transmembrane</keyword>
<keyword evidence="2" id="KW-1133">Transmembrane helix</keyword>
<evidence type="ECO:0000256" key="1">
    <source>
        <dbReference type="SAM" id="MobiDB-lite"/>
    </source>
</evidence>
<feature type="compositionally biased region" description="Basic residues" evidence="1">
    <location>
        <begin position="335"/>
        <end position="350"/>
    </location>
</feature>
<name>A0ABD0X7S3_UMBPY</name>
<dbReference type="PANTHER" id="PTHR46599:SF3">
    <property type="entry name" value="PIGGYBAC TRANSPOSABLE ELEMENT-DERIVED PROTEIN 4"/>
    <property type="match status" value="1"/>
</dbReference>
<evidence type="ECO:0000313" key="5">
    <source>
        <dbReference type="Proteomes" id="UP001557470"/>
    </source>
</evidence>
<feature type="compositionally biased region" description="Basic and acidic residues" evidence="1">
    <location>
        <begin position="160"/>
        <end position="169"/>
    </location>
</feature>
<organism evidence="4 5">
    <name type="scientific">Umbra pygmaea</name>
    <name type="common">Eastern mudminnow</name>
    <dbReference type="NCBI Taxonomy" id="75934"/>
    <lineage>
        <taxon>Eukaryota</taxon>
        <taxon>Metazoa</taxon>
        <taxon>Chordata</taxon>
        <taxon>Craniata</taxon>
        <taxon>Vertebrata</taxon>
        <taxon>Euteleostomi</taxon>
        <taxon>Actinopterygii</taxon>
        <taxon>Neopterygii</taxon>
        <taxon>Teleostei</taxon>
        <taxon>Protacanthopterygii</taxon>
        <taxon>Esociformes</taxon>
        <taxon>Umbridae</taxon>
        <taxon>Umbra</taxon>
    </lineage>
</organism>
<keyword evidence="2" id="KW-0472">Membrane</keyword>
<gene>
    <name evidence="4" type="ORF">UPYG_G00053740</name>
</gene>
<dbReference type="Pfam" id="PF13843">
    <property type="entry name" value="DDE_Tnp_1_7"/>
    <property type="match status" value="1"/>
</dbReference>
<proteinExistence type="predicted"/>
<evidence type="ECO:0000259" key="3">
    <source>
        <dbReference type="Pfam" id="PF13843"/>
    </source>
</evidence>